<name>A0A3F3H2T0_9LACO</name>
<sequence length="53" mass="5877">MARHKHRVLDGQAGGNPDFAKADNLSKSAVRSQSELNPPIDDRTRYKASLLNE</sequence>
<dbReference type="EMBL" id="DF968081">
    <property type="protein sequence ID" value="GAP04287.1"/>
    <property type="molecule type" value="Genomic_DNA"/>
</dbReference>
<evidence type="ECO:0000256" key="1">
    <source>
        <dbReference type="SAM" id="MobiDB-lite"/>
    </source>
</evidence>
<protein>
    <submittedName>
        <fullName evidence="2">Uncharacterized protein</fullName>
    </submittedName>
</protein>
<feature type="region of interest" description="Disordered" evidence="1">
    <location>
        <begin position="1"/>
        <end position="53"/>
    </location>
</feature>
<proteinExistence type="predicted"/>
<organism evidence="2">
    <name type="scientific">Fructobacillus tropaeoli</name>
    <dbReference type="NCBI Taxonomy" id="709323"/>
    <lineage>
        <taxon>Bacteria</taxon>
        <taxon>Bacillati</taxon>
        <taxon>Bacillota</taxon>
        <taxon>Bacilli</taxon>
        <taxon>Lactobacillales</taxon>
        <taxon>Lactobacillaceae</taxon>
        <taxon>Fructobacillus</taxon>
    </lineage>
</organism>
<feature type="compositionally biased region" description="Polar residues" evidence="1">
    <location>
        <begin position="25"/>
        <end position="36"/>
    </location>
</feature>
<gene>
    <name evidence="2" type="ORF">FTRO_0040220</name>
</gene>
<reference evidence="2" key="1">
    <citation type="journal article" date="2015" name="BMC Genomics">
        <title>Comparative genomics of Fructobacillus spp. and Leuconostoc spp. reveals niche-specific evolution of Fructobacillus spp.</title>
        <authorList>
            <person name="Endo A."/>
            <person name="Tanizawa Y."/>
            <person name="Tanaka N."/>
            <person name="Maeno S."/>
            <person name="Kumar H."/>
            <person name="Shiwa Y."/>
            <person name="Okada S."/>
            <person name="Yoshikawa H."/>
            <person name="Dicks L."/>
            <person name="Nakagawa J."/>
            <person name="Arita M."/>
        </authorList>
    </citation>
    <scope>NUCLEOTIDE SEQUENCE [LARGE SCALE GENOMIC DNA]</scope>
    <source>
        <strain evidence="2">F214-1</strain>
    </source>
</reference>
<accession>A0A3F3H2T0</accession>
<evidence type="ECO:0000313" key="2">
    <source>
        <dbReference type="EMBL" id="GAP04287.1"/>
    </source>
</evidence>
<dbReference type="AlphaFoldDB" id="A0A3F3H2T0"/>
<dbReference type="Proteomes" id="UP000064514">
    <property type="component" value="Unassembled WGS sequence"/>
</dbReference>